<protein>
    <recommendedName>
        <fullName evidence="10">Sulfate exporter family transporter</fullName>
    </recommendedName>
</protein>
<keyword evidence="5 7" id="KW-1133">Transmembrane helix</keyword>
<dbReference type="PANTHER" id="PTHR30106:SF1">
    <property type="entry name" value="UPF0324 MEMBRANE PROTEIN FN0533"/>
    <property type="match status" value="1"/>
</dbReference>
<evidence type="ECO:0008006" key="10">
    <source>
        <dbReference type="Google" id="ProtNLM"/>
    </source>
</evidence>
<evidence type="ECO:0000256" key="1">
    <source>
        <dbReference type="ARBA" id="ARBA00004651"/>
    </source>
</evidence>
<feature type="transmembrane region" description="Helical" evidence="7">
    <location>
        <begin position="202"/>
        <end position="219"/>
    </location>
</feature>
<keyword evidence="6 7" id="KW-0472">Membrane</keyword>
<comment type="subcellular location">
    <subcellularLocation>
        <location evidence="1">Cell membrane</location>
        <topology evidence="1">Multi-pass membrane protein</topology>
    </subcellularLocation>
</comment>
<evidence type="ECO:0000256" key="2">
    <source>
        <dbReference type="ARBA" id="ARBA00007977"/>
    </source>
</evidence>
<sequence>MTTANVKRILFLALLAVCALPMISTAHALIAGILFSLLLGNPWPEMSADWSRKLLQISVVGLGFGLSLGQVWQVGRSSIVYSIIGITLTLLVGLLLGRFFRTEKNTSALIAFGTAICGGSAIAAMSPVIKARDDEAALALATVFTLNSVALLVFPFFGHLLHLSQHQFGIWAGLAIHDTSSVVGAAAAYGQAALATGTTVKLTRAIWIVPFVMGAAWMSKSGGKARVPLFIVGFIVAAGVRTLLPQFASLWGNLAGIARQALVVTLFLIGAGLTREILKNVGIRPLAQGVSLWLLAAGLTLAAIMNGVIG</sequence>
<feature type="transmembrane region" description="Helical" evidence="7">
    <location>
        <begin position="137"/>
        <end position="157"/>
    </location>
</feature>
<reference evidence="8 9" key="1">
    <citation type="submission" date="2017-03" db="EMBL/GenBank/DDBJ databases">
        <title>Genome sequence of Geothermobacter sp. EPR-M, Deep-Sea Iron Reducer.</title>
        <authorList>
            <person name="Tully B."/>
            <person name="Savalia P."/>
            <person name="Abuyen K."/>
            <person name="Baughan C."/>
            <person name="Romero E."/>
            <person name="Ronkowski C."/>
            <person name="Torres B."/>
            <person name="Tremblay J."/>
            <person name="Trujillo A."/>
            <person name="Tyler M."/>
            <person name="Perez-Rodriguez I."/>
            <person name="Amend J."/>
        </authorList>
    </citation>
    <scope>NUCLEOTIDE SEQUENCE [LARGE SCALE GENOMIC DNA]</scope>
    <source>
        <strain evidence="8 9">EPR-M</strain>
    </source>
</reference>
<keyword evidence="9" id="KW-1185">Reference proteome</keyword>
<evidence type="ECO:0000256" key="7">
    <source>
        <dbReference type="SAM" id="Phobius"/>
    </source>
</evidence>
<evidence type="ECO:0000256" key="4">
    <source>
        <dbReference type="ARBA" id="ARBA00022692"/>
    </source>
</evidence>
<dbReference type="RefSeq" id="WP_085011731.1">
    <property type="nucleotide sequence ID" value="NZ_NAAD01000030.1"/>
</dbReference>
<evidence type="ECO:0000256" key="3">
    <source>
        <dbReference type="ARBA" id="ARBA00022475"/>
    </source>
</evidence>
<comment type="similarity">
    <text evidence="2">Belongs to the UPF0324 family.</text>
</comment>
<feature type="transmembrane region" description="Helical" evidence="7">
    <location>
        <begin position="106"/>
        <end position="125"/>
    </location>
</feature>
<evidence type="ECO:0000313" key="9">
    <source>
        <dbReference type="Proteomes" id="UP000193136"/>
    </source>
</evidence>
<evidence type="ECO:0000256" key="6">
    <source>
        <dbReference type="ARBA" id="ARBA00023136"/>
    </source>
</evidence>
<comment type="caution">
    <text evidence="8">The sequence shown here is derived from an EMBL/GenBank/DDBJ whole genome shotgun (WGS) entry which is preliminary data.</text>
</comment>
<dbReference type="EMBL" id="NAAD01000030">
    <property type="protein sequence ID" value="ORJ54912.1"/>
    <property type="molecule type" value="Genomic_DNA"/>
</dbReference>
<dbReference type="Proteomes" id="UP000193136">
    <property type="component" value="Unassembled WGS sequence"/>
</dbReference>
<dbReference type="PANTHER" id="PTHR30106">
    <property type="entry name" value="INNER MEMBRANE PROTEIN YEIH-RELATED"/>
    <property type="match status" value="1"/>
</dbReference>
<organism evidence="8 9">
    <name type="scientific">Geothermobacter hydrogeniphilus</name>
    <dbReference type="NCBI Taxonomy" id="1969733"/>
    <lineage>
        <taxon>Bacteria</taxon>
        <taxon>Pseudomonadati</taxon>
        <taxon>Thermodesulfobacteriota</taxon>
        <taxon>Desulfuromonadia</taxon>
        <taxon>Desulfuromonadales</taxon>
        <taxon>Geothermobacteraceae</taxon>
        <taxon>Geothermobacter</taxon>
    </lineage>
</organism>
<dbReference type="InterPro" id="IPR018383">
    <property type="entry name" value="UPF0324_pro"/>
</dbReference>
<accession>A0A1X0XPS9</accession>
<keyword evidence="4 7" id="KW-0812">Transmembrane</keyword>
<feature type="transmembrane region" description="Helical" evidence="7">
    <location>
        <begin position="169"/>
        <end position="190"/>
    </location>
</feature>
<feature type="transmembrane region" description="Helical" evidence="7">
    <location>
        <begin position="225"/>
        <end position="244"/>
    </location>
</feature>
<keyword evidence="3" id="KW-1003">Cell membrane</keyword>
<dbReference type="Pfam" id="PF03601">
    <property type="entry name" value="Cons_hypoth698"/>
    <property type="match status" value="1"/>
</dbReference>
<dbReference type="GO" id="GO:0005886">
    <property type="term" value="C:plasma membrane"/>
    <property type="evidence" value="ECO:0007669"/>
    <property type="project" value="UniProtKB-SubCell"/>
</dbReference>
<gene>
    <name evidence="8" type="ORF">B5V00_15585</name>
</gene>
<feature type="transmembrane region" description="Helical" evidence="7">
    <location>
        <begin position="79"/>
        <end position="100"/>
    </location>
</feature>
<feature type="transmembrane region" description="Helical" evidence="7">
    <location>
        <begin position="290"/>
        <end position="309"/>
    </location>
</feature>
<evidence type="ECO:0000313" key="8">
    <source>
        <dbReference type="EMBL" id="ORJ54912.1"/>
    </source>
</evidence>
<dbReference type="AlphaFoldDB" id="A0A1X0XPS9"/>
<name>A0A1X0XPS9_9BACT</name>
<proteinExistence type="inferred from homology"/>
<evidence type="ECO:0000256" key="5">
    <source>
        <dbReference type="ARBA" id="ARBA00022989"/>
    </source>
</evidence>
<dbReference type="OrthoDB" id="5393513at2"/>
<feature type="transmembrane region" description="Helical" evidence="7">
    <location>
        <begin position="256"/>
        <end position="278"/>
    </location>
</feature>